<dbReference type="NCBIfam" id="TIGR04534">
    <property type="entry name" value="ELWxxDGT_rpt"/>
    <property type="match status" value="2"/>
</dbReference>
<organism evidence="2 3">
    <name type="scientific">Fischerella thermalis CCMEE 5268</name>
    <dbReference type="NCBI Taxonomy" id="2019662"/>
    <lineage>
        <taxon>Bacteria</taxon>
        <taxon>Bacillati</taxon>
        <taxon>Cyanobacteriota</taxon>
        <taxon>Cyanophyceae</taxon>
        <taxon>Nostocales</taxon>
        <taxon>Hapalosiphonaceae</taxon>
        <taxon>Fischerella</taxon>
    </lineage>
</organism>
<dbReference type="AlphaFoldDB" id="A0A2N6KJE9"/>
<dbReference type="EMBL" id="NMQA01000061">
    <property type="protein sequence ID" value="PLZ99743.1"/>
    <property type="molecule type" value="Genomic_DNA"/>
</dbReference>
<dbReference type="InterPro" id="IPR030916">
    <property type="entry name" value="ELWxxDGT_rpt"/>
</dbReference>
<sequence>MATFSGFPDPGSSRSTALDTTSASYIGGSLSSTSNTFQDSISNLDTSDFYKFTISGSSASAVSFLLNGLSDDARLRLYDDSGSSVALQTASSSSDGTIPALLARSLNAGTYYIRVESISGSSTSYNLTLTANVIPTDNGSGNSRATALDIGTLTSSYNAIDYVGNKGVVIDTDDYYKFNITNNGTLNVSLNGLGGNANIELYDQLGSKIASSTLIGNSPESIIESLASGTYYVRVFPGGSGADTNYNLSLSFTADPVDNAGNTTANARDINTLNSTPSTFSDFVNSADPNDYYRFDLTSDALVDILLTPETANANLQLLDSSGTSIISSTLTGTTPDSIIRSLHAGTYYIRVYPASTSQTTNYDLSVSAQIIGADIAGNVRSTAKDIGTLNGSRNFSDFVGTIDTRDVYKFTLSNNSVFNLTLSGLIANADVELLSSSGTVLLSSTNTGNADESINTDLVAGTYYVRIKQITPAETFYNLNLFAGPKTQMLEIVSGSGSPEPKNLTAVGNTLYFTANDGSNGVQLWRSDGTTNTRLTGINPSGFNPANLTAVGSNLFFTANDGTNGTELWMYDGSIARMVANINTSGNSDPTNLTAVGNKLFFSANDGINGRELWVYDGSTVSLVQDIYAGTNSSNPSNFTALNGKLYFAATNGINGIELWSSDGTSATMVADIRSGGFSSSPSKLTVVGNTLYFRANNGTNGVELWKSDGTTGGTSLVKDITPGTSGFGPDNLIAVGNTLFFVTDSNNDFQQELWKSDGTASGTVLVKSNLSAAPNIGLGAFNLAAVGNTLYFTTYDTATGLELWKSDGTDAGTSLVKDIWEGADPNSSVPTSLVNFGGTLYFVASEPENGTEVWSSDGTDAGTQMVSNINPAAGDANPSQLTVVGNKLFFTATNGTDGTELWVMG</sequence>
<comment type="caution">
    <text evidence="2">The sequence shown here is derived from an EMBL/GenBank/DDBJ whole genome shotgun (WGS) entry which is preliminary data.</text>
</comment>
<dbReference type="Gene3D" id="2.60.120.380">
    <property type="match status" value="4"/>
</dbReference>
<protein>
    <submittedName>
        <fullName evidence="2">Pre-peptidase</fullName>
    </submittedName>
</protein>
<feature type="domain" description="Peptidase C-terminal archaeal/bacterial" evidence="1">
    <location>
        <begin position="174"/>
        <end position="236"/>
    </location>
</feature>
<dbReference type="SUPFAM" id="SSF89260">
    <property type="entry name" value="Collagen-binding domain"/>
    <property type="match status" value="4"/>
</dbReference>
<dbReference type="InterPro" id="IPR026444">
    <property type="entry name" value="Secre_tail"/>
</dbReference>
<accession>A0A2N6KJE9</accession>
<dbReference type="NCBIfam" id="TIGR04183">
    <property type="entry name" value="Por_Secre_tail"/>
    <property type="match status" value="1"/>
</dbReference>
<dbReference type="RefSeq" id="WP_102171879.1">
    <property type="nucleotide sequence ID" value="NZ_NMQA01000061.1"/>
</dbReference>
<feature type="domain" description="Peptidase C-terminal archaeal/bacterial" evidence="1">
    <location>
        <begin position="46"/>
        <end position="117"/>
    </location>
</feature>
<reference evidence="2 3" key="1">
    <citation type="submission" date="2017-07" db="EMBL/GenBank/DDBJ databases">
        <title>Genomes of Fischerella (Mastigocladus) sp. strains.</title>
        <authorList>
            <person name="Miller S.R."/>
        </authorList>
    </citation>
    <scope>NUCLEOTIDE SEQUENCE [LARGE SCALE GENOMIC DNA]</scope>
    <source>
        <strain evidence="2 3">CCMEE 5268</strain>
    </source>
</reference>
<dbReference type="Proteomes" id="UP000235025">
    <property type="component" value="Unassembled WGS sequence"/>
</dbReference>
<feature type="domain" description="Peptidase C-terminal archaeal/bacterial" evidence="1">
    <location>
        <begin position="290"/>
        <end position="353"/>
    </location>
</feature>
<evidence type="ECO:0000313" key="2">
    <source>
        <dbReference type="EMBL" id="PLZ99743.1"/>
    </source>
</evidence>
<name>A0A2N6KJE9_9CYAN</name>
<dbReference type="SUPFAM" id="SSF75011">
    <property type="entry name" value="3-carboxy-cis,cis-mucoante lactonizing enzyme"/>
    <property type="match status" value="1"/>
</dbReference>
<evidence type="ECO:0000259" key="1">
    <source>
        <dbReference type="Pfam" id="PF04151"/>
    </source>
</evidence>
<feature type="domain" description="Peptidase C-terminal archaeal/bacterial" evidence="1">
    <location>
        <begin position="406"/>
        <end position="469"/>
    </location>
</feature>
<dbReference type="Pfam" id="PF04151">
    <property type="entry name" value="PPC"/>
    <property type="match status" value="4"/>
</dbReference>
<proteinExistence type="predicted"/>
<gene>
    <name evidence="2" type="ORF">CEN50_06045</name>
</gene>
<dbReference type="InterPro" id="IPR007280">
    <property type="entry name" value="Peptidase_C_arc/bac"/>
</dbReference>
<evidence type="ECO:0000313" key="3">
    <source>
        <dbReference type="Proteomes" id="UP000235025"/>
    </source>
</evidence>